<keyword evidence="14" id="KW-0227">DNA damage</keyword>
<comment type="caution">
    <text evidence="17">The sequence shown here is derived from an EMBL/GenBank/DDBJ whole genome shotgun (WGS) entry which is preliminary data.</text>
</comment>
<keyword evidence="15" id="KW-1133">Transmembrane helix</keyword>
<dbReference type="InterPro" id="IPR027238">
    <property type="entry name" value="RuvB-like"/>
</dbReference>
<feature type="transmembrane region" description="Helical" evidence="15">
    <location>
        <begin position="146"/>
        <end position="168"/>
    </location>
</feature>
<feature type="transmembrane region" description="Helical" evidence="15">
    <location>
        <begin position="211"/>
        <end position="230"/>
    </location>
</feature>
<accession>A0AA40KEV8</accession>
<evidence type="ECO:0000313" key="18">
    <source>
        <dbReference type="Proteomes" id="UP001177670"/>
    </source>
</evidence>
<dbReference type="GO" id="GO:0005634">
    <property type="term" value="C:nucleus"/>
    <property type="evidence" value="ECO:0007669"/>
    <property type="project" value="UniProtKB-SubCell"/>
</dbReference>
<feature type="transmembrane region" description="Helical" evidence="15">
    <location>
        <begin position="121"/>
        <end position="140"/>
    </location>
</feature>
<evidence type="ECO:0000256" key="2">
    <source>
        <dbReference type="ARBA" id="ARBA00004123"/>
    </source>
</evidence>
<feature type="transmembrane region" description="Helical" evidence="15">
    <location>
        <begin position="180"/>
        <end position="199"/>
    </location>
</feature>
<keyword evidence="11" id="KW-0233">DNA recombination</keyword>
<protein>
    <recommendedName>
        <fullName evidence="14">RuvB-like helicase</fullName>
        <ecNumber evidence="14">3.6.4.12</ecNumber>
    </recommendedName>
</protein>
<evidence type="ECO:0000256" key="8">
    <source>
        <dbReference type="ARBA" id="ARBA00022840"/>
    </source>
</evidence>
<keyword evidence="8 14" id="KW-0067">ATP-binding</keyword>
<evidence type="ECO:0000256" key="7">
    <source>
        <dbReference type="ARBA" id="ARBA00022806"/>
    </source>
</evidence>
<dbReference type="Pfam" id="PF06068">
    <property type="entry name" value="TIP49"/>
    <property type="match status" value="1"/>
</dbReference>
<comment type="subcellular location">
    <subcellularLocation>
        <location evidence="2 14">Nucleus</location>
    </subcellularLocation>
</comment>
<feature type="transmembrane region" description="Helical" evidence="15">
    <location>
        <begin position="94"/>
        <end position="114"/>
    </location>
</feature>
<comment type="catalytic activity">
    <reaction evidence="14">
        <text>ATP + H2O = ADP + phosphate + H(+)</text>
        <dbReference type="Rhea" id="RHEA:13065"/>
        <dbReference type="ChEBI" id="CHEBI:15377"/>
        <dbReference type="ChEBI" id="CHEBI:15378"/>
        <dbReference type="ChEBI" id="CHEBI:30616"/>
        <dbReference type="ChEBI" id="CHEBI:43474"/>
        <dbReference type="ChEBI" id="CHEBI:456216"/>
        <dbReference type="EC" id="3.6.4.12"/>
    </reaction>
</comment>
<organism evidence="17 18">
    <name type="scientific">Melipona bicolor</name>
    <dbReference type="NCBI Taxonomy" id="60889"/>
    <lineage>
        <taxon>Eukaryota</taxon>
        <taxon>Metazoa</taxon>
        <taxon>Ecdysozoa</taxon>
        <taxon>Arthropoda</taxon>
        <taxon>Hexapoda</taxon>
        <taxon>Insecta</taxon>
        <taxon>Pterygota</taxon>
        <taxon>Neoptera</taxon>
        <taxon>Endopterygota</taxon>
        <taxon>Hymenoptera</taxon>
        <taxon>Apocrita</taxon>
        <taxon>Aculeata</taxon>
        <taxon>Apoidea</taxon>
        <taxon>Anthophila</taxon>
        <taxon>Apidae</taxon>
        <taxon>Melipona</taxon>
    </lineage>
</organism>
<keyword evidence="10 14" id="KW-0804">Transcription</keyword>
<dbReference type="GO" id="GO:0003712">
    <property type="term" value="F:transcription coregulator activity"/>
    <property type="evidence" value="ECO:0007669"/>
    <property type="project" value="UniProtKB-ARBA"/>
</dbReference>
<dbReference type="Pfam" id="PF03151">
    <property type="entry name" value="TPT"/>
    <property type="match status" value="1"/>
</dbReference>
<evidence type="ECO:0000256" key="10">
    <source>
        <dbReference type="ARBA" id="ARBA00023163"/>
    </source>
</evidence>
<evidence type="ECO:0000256" key="1">
    <source>
        <dbReference type="ARBA" id="ARBA00002300"/>
    </source>
</evidence>
<proteinExistence type="inferred from homology"/>
<dbReference type="Proteomes" id="UP001177670">
    <property type="component" value="Unassembled WGS sequence"/>
</dbReference>
<evidence type="ECO:0000256" key="13">
    <source>
        <dbReference type="ARBA" id="ARBA00023306"/>
    </source>
</evidence>
<feature type="domain" description="AAA+ ATPase" evidence="16">
    <location>
        <begin position="325"/>
        <end position="615"/>
    </location>
</feature>
<comment type="function">
    <text evidence="1 14">Proposed core component of the chromatin remodeling Ino80 complex which is involved in transcriptional regulation, DNA replication and probably DNA repair.</text>
</comment>
<dbReference type="FunFam" id="1.10.8.60:FF:000010">
    <property type="entry name" value="RuvB-like helicase"/>
    <property type="match status" value="1"/>
</dbReference>
<evidence type="ECO:0000256" key="9">
    <source>
        <dbReference type="ARBA" id="ARBA00023015"/>
    </source>
</evidence>
<dbReference type="InterPro" id="IPR004853">
    <property type="entry name" value="Sugar_P_trans_dom"/>
</dbReference>
<dbReference type="Gene3D" id="1.10.8.60">
    <property type="match status" value="1"/>
</dbReference>
<dbReference type="GO" id="GO:0060828">
    <property type="term" value="P:regulation of canonical Wnt signaling pathway"/>
    <property type="evidence" value="ECO:0007669"/>
    <property type="project" value="UniProtKB-ARBA"/>
</dbReference>
<dbReference type="GO" id="GO:0042127">
    <property type="term" value="P:regulation of cell population proliferation"/>
    <property type="evidence" value="ECO:0007669"/>
    <property type="project" value="UniProtKB-ARBA"/>
</dbReference>
<dbReference type="InterPro" id="IPR042487">
    <property type="entry name" value="RuvBL1/2_DNA/RNA_bd_dom"/>
</dbReference>
<dbReference type="AlphaFoldDB" id="A0AA40KEV8"/>
<dbReference type="Pfam" id="PF17856">
    <property type="entry name" value="TIP49_C"/>
    <property type="match status" value="1"/>
</dbReference>
<feature type="transmembrane region" description="Helical" evidence="15">
    <location>
        <begin position="66"/>
        <end position="88"/>
    </location>
</feature>
<dbReference type="EC" id="3.6.4.12" evidence="14"/>
<dbReference type="InterPro" id="IPR041048">
    <property type="entry name" value="RuvB-like_C"/>
</dbReference>
<evidence type="ECO:0000256" key="14">
    <source>
        <dbReference type="RuleBase" id="RU363048"/>
    </source>
</evidence>
<dbReference type="Gene3D" id="3.40.50.300">
    <property type="entry name" value="P-loop containing nucleotide triphosphate hydrolases"/>
    <property type="match status" value="1"/>
</dbReference>
<dbReference type="EMBL" id="JAHYIQ010000050">
    <property type="protein sequence ID" value="KAK1117521.1"/>
    <property type="molecule type" value="Genomic_DNA"/>
</dbReference>
<dbReference type="Gene3D" id="2.40.50.360">
    <property type="entry name" value="RuvB-like helicase, domain II"/>
    <property type="match status" value="1"/>
</dbReference>
<evidence type="ECO:0000256" key="3">
    <source>
        <dbReference type="ARBA" id="ARBA00007519"/>
    </source>
</evidence>
<evidence type="ECO:0000256" key="12">
    <source>
        <dbReference type="ARBA" id="ARBA00023242"/>
    </source>
</evidence>
<keyword evidence="7 14" id="KW-0347">Helicase</keyword>
<evidence type="ECO:0000256" key="6">
    <source>
        <dbReference type="ARBA" id="ARBA00022801"/>
    </source>
</evidence>
<dbReference type="InterPro" id="IPR037185">
    <property type="entry name" value="EmrE-like"/>
</dbReference>
<feature type="transmembrane region" description="Helical" evidence="15">
    <location>
        <begin position="34"/>
        <end position="54"/>
    </location>
</feature>
<dbReference type="GO" id="GO:0006310">
    <property type="term" value="P:DNA recombination"/>
    <property type="evidence" value="ECO:0007669"/>
    <property type="project" value="UniProtKB-KW"/>
</dbReference>
<dbReference type="SUPFAM" id="SSF52540">
    <property type="entry name" value="P-loop containing nucleoside triphosphate hydrolases"/>
    <property type="match status" value="1"/>
</dbReference>
<keyword evidence="14" id="KW-0234">DNA repair</keyword>
<dbReference type="GO" id="GO:0000123">
    <property type="term" value="C:histone acetyltransferase complex"/>
    <property type="evidence" value="ECO:0007669"/>
    <property type="project" value="UniProtKB-ARBA"/>
</dbReference>
<dbReference type="PANTHER" id="PTHR11093">
    <property type="entry name" value="RUVB-RELATED REPTIN AND PONTIN"/>
    <property type="match status" value="1"/>
</dbReference>
<sequence>MNKKLITAFYLILNIFFSIVIVLLNKWLYVHTGFPNITLSMIHFVITFIGLIICEKFDVFCIKDIAIREMFFIAMAFCGFVVLTNLSLAHNTVGTYQVAKMLTTPCVIIMQMIVYNKHFSILVKLTLTPIILGVVINFYYDIQFNIIGTVYATMEVLVTSLYQVVVNIKQKEFQMDPMQLLYYQAPLSAVMLFFIVPFLEPIEQTFARSWSLIDIAMVILSGIVAFFVNLTSYWIIGKTSPLTYNMVGHSKFCLLLLGGSLIFHETLTINQVIGITLTLVGIILHAHVKMKDIQAVVADCEDKERKPLHKAAGIVVDMIKSKKMAGRAVLLAGPPGTGKTAIALAIAQELGNKVPFCPMVGSEVYSSEIKKTEVLMENFRRAIGLRIKETKEVYEGEVTELTPVETENPMGGYGKTVSHVVIGLKTAKGTKQLKLDPSIYESLQKEKVETGDVIYIEANNGAVKRQGRSDNFATEFDLEAEEYVPLPKGDVHKKKEVIQDVTLHDLDVANAKPQGGQDIMSMMGQLMKPKKTEITDKLRKEINKVVNKYIDQGIAELVPGVLFIDEVHMLDIETFTYLHRALESAIAPIVIFATNRGRCIIRGTEDIVSPHGIPLDLLDRLLIIRTLPYSRSEIEQIVKLRATTEGLQIDDEALSALGELGTKTTLRYVVQLLTPASLTAKVNERTIIKKEDVEEVGSLFLDAKSSAKILTQNKDKFMK</sequence>
<evidence type="ECO:0000259" key="16">
    <source>
        <dbReference type="SMART" id="SM00382"/>
    </source>
</evidence>
<dbReference type="GO" id="GO:0006281">
    <property type="term" value="P:DNA repair"/>
    <property type="evidence" value="ECO:0007669"/>
    <property type="project" value="UniProtKB-KW"/>
</dbReference>
<feature type="transmembrane region" description="Helical" evidence="15">
    <location>
        <begin position="7"/>
        <end position="28"/>
    </location>
</feature>
<dbReference type="FunFam" id="2.40.50.360:FF:000001">
    <property type="entry name" value="RuvB-like helicase"/>
    <property type="match status" value="1"/>
</dbReference>
<dbReference type="GO" id="GO:0016787">
    <property type="term" value="F:hydrolase activity"/>
    <property type="evidence" value="ECO:0007669"/>
    <property type="project" value="UniProtKB-KW"/>
</dbReference>
<keyword evidence="12 14" id="KW-0539">Nucleus</keyword>
<dbReference type="GO" id="GO:0045893">
    <property type="term" value="P:positive regulation of DNA-templated transcription"/>
    <property type="evidence" value="ECO:0007669"/>
    <property type="project" value="UniProtKB-ARBA"/>
</dbReference>
<evidence type="ECO:0000256" key="15">
    <source>
        <dbReference type="SAM" id="Phobius"/>
    </source>
</evidence>
<dbReference type="GO" id="GO:0140861">
    <property type="term" value="P:DNA repair-dependent chromatin remodeling"/>
    <property type="evidence" value="ECO:0007669"/>
    <property type="project" value="UniProtKB-ARBA"/>
</dbReference>
<dbReference type="SUPFAM" id="SSF103481">
    <property type="entry name" value="Multidrug resistance efflux transporter EmrE"/>
    <property type="match status" value="1"/>
</dbReference>
<evidence type="ECO:0000256" key="5">
    <source>
        <dbReference type="ARBA" id="ARBA00022741"/>
    </source>
</evidence>
<keyword evidence="9 14" id="KW-0805">Transcription regulation</keyword>
<dbReference type="InterPro" id="IPR003593">
    <property type="entry name" value="AAA+_ATPase"/>
</dbReference>
<keyword evidence="15" id="KW-0812">Transmembrane</keyword>
<dbReference type="InterPro" id="IPR010339">
    <property type="entry name" value="TIP49_P-loop"/>
</dbReference>
<keyword evidence="5 14" id="KW-0547">Nucleotide-binding</keyword>
<dbReference type="GO" id="GO:0009968">
    <property type="term" value="P:negative regulation of signal transduction"/>
    <property type="evidence" value="ECO:0007669"/>
    <property type="project" value="UniProtKB-ARBA"/>
</dbReference>
<keyword evidence="14" id="KW-0156">Chromatin regulator</keyword>
<reference evidence="17" key="1">
    <citation type="submission" date="2021-10" db="EMBL/GenBank/DDBJ databases">
        <title>Melipona bicolor Genome sequencing and assembly.</title>
        <authorList>
            <person name="Araujo N.S."/>
            <person name="Arias M.C."/>
        </authorList>
    </citation>
    <scope>NUCLEOTIDE SEQUENCE</scope>
    <source>
        <strain evidence="17">USP_2M_L1-L4_2017</strain>
        <tissue evidence="17">Whole body</tissue>
    </source>
</reference>
<evidence type="ECO:0000256" key="11">
    <source>
        <dbReference type="ARBA" id="ARBA00023172"/>
    </source>
</evidence>
<feature type="transmembrane region" description="Helical" evidence="15">
    <location>
        <begin position="269"/>
        <end position="288"/>
    </location>
</feature>
<dbReference type="SMART" id="SM00382">
    <property type="entry name" value="AAA"/>
    <property type="match status" value="1"/>
</dbReference>
<evidence type="ECO:0000256" key="4">
    <source>
        <dbReference type="ARBA" id="ARBA00022618"/>
    </source>
</evidence>
<name>A0AA40KEV8_9HYME</name>
<keyword evidence="15" id="KW-0472">Membrane</keyword>
<keyword evidence="4" id="KW-0132">Cell division</keyword>
<dbReference type="InterPro" id="IPR027417">
    <property type="entry name" value="P-loop_NTPase"/>
</dbReference>
<evidence type="ECO:0000313" key="17">
    <source>
        <dbReference type="EMBL" id="KAK1117521.1"/>
    </source>
</evidence>
<keyword evidence="18" id="KW-1185">Reference proteome</keyword>
<keyword evidence="6 14" id="KW-0378">Hydrolase</keyword>
<dbReference type="GO" id="GO:0051301">
    <property type="term" value="P:cell division"/>
    <property type="evidence" value="ECO:0007669"/>
    <property type="project" value="UniProtKB-KW"/>
</dbReference>
<keyword evidence="13" id="KW-0131">Cell cycle</keyword>
<dbReference type="GO" id="GO:0005524">
    <property type="term" value="F:ATP binding"/>
    <property type="evidence" value="ECO:0007669"/>
    <property type="project" value="UniProtKB-KW"/>
</dbReference>
<dbReference type="GO" id="GO:0003678">
    <property type="term" value="F:DNA helicase activity"/>
    <property type="evidence" value="ECO:0007669"/>
    <property type="project" value="UniProtKB-EC"/>
</dbReference>
<dbReference type="GO" id="GO:0010628">
    <property type="term" value="P:positive regulation of gene expression"/>
    <property type="evidence" value="ECO:0007669"/>
    <property type="project" value="UniProtKB-ARBA"/>
</dbReference>
<comment type="similarity">
    <text evidence="3 14">Belongs to the RuvB family.</text>
</comment>
<gene>
    <name evidence="17" type="ORF">K0M31_016555</name>
</gene>